<evidence type="ECO:0000313" key="2">
    <source>
        <dbReference type="Proteomes" id="UP000603865"/>
    </source>
</evidence>
<evidence type="ECO:0000313" key="1">
    <source>
        <dbReference type="EMBL" id="GGR17492.1"/>
    </source>
</evidence>
<organism evidence="1 2">
    <name type="scientific">Deinococcus ruber</name>
    <dbReference type="NCBI Taxonomy" id="1848197"/>
    <lineage>
        <taxon>Bacteria</taxon>
        <taxon>Thermotogati</taxon>
        <taxon>Deinococcota</taxon>
        <taxon>Deinococci</taxon>
        <taxon>Deinococcales</taxon>
        <taxon>Deinococcaceae</taxon>
        <taxon>Deinococcus</taxon>
    </lineage>
</organism>
<protein>
    <submittedName>
        <fullName evidence="1">Uncharacterized protein</fullName>
    </submittedName>
</protein>
<dbReference type="Proteomes" id="UP000603865">
    <property type="component" value="Unassembled WGS sequence"/>
</dbReference>
<comment type="caution">
    <text evidence="1">The sequence shown here is derived from an EMBL/GenBank/DDBJ whole genome shotgun (WGS) entry which is preliminary data.</text>
</comment>
<proteinExistence type="predicted"/>
<dbReference type="RefSeq" id="WP_189091602.1">
    <property type="nucleotide sequence ID" value="NZ_BMQL01000020.1"/>
</dbReference>
<reference evidence="1" key="2">
    <citation type="submission" date="2020-09" db="EMBL/GenBank/DDBJ databases">
        <authorList>
            <person name="Sun Q."/>
            <person name="Ohkuma M."/>
        </authorList>
    </citation>
    <scope>NUCLEOTIDE SEQUENCE</scope>
    <source>
        <strain evidence="1">JCM 31311</strain>
    </source>
</reference>
<reference evidence="1" key="1">
    <citation type="journal article" date="2014" name="Int. J. Syst. Evol. Microbiol.">
        <title>Complete genome sequence of Corynebacterium casei LMG S-19264T (=DSM 44701T), isolated from a smear-ripened cheese.</title>
        <authorList>
            <consortium name="US DOE Joint Genome Institute (JGI-PGF)"/>
            <person name="Walter F."/>
            <person name="Albersmeier A."/>
            <person name="Kalinowski J."/>
            <person name="Ruckert C."/>
        </authorList>
    </citation>
    <scope>NUCLEOTIDE SEQUENCE</scope>
    <source>
        <strain evidence="1">JCM 31311</strain>
    </source>
</reference>
<dbReference type="EMBL" id="BMQL01000020">
    <property type="protein sequence ID" value="GGR17492.1"/>
    <property type="molecule type" value="Genomic_DNA"/>
</dbReference>
<keyword evidence="2" id="KW-1185">Reference proteome</keyword>
<accession>A0A918CCL7</accession>
<gene>
    <name evidence="1" type="ORF">GCM10008957_32780</name>
</gene>
<name>A0A918CCL7_9DEIO</name>
<dbReference type="AlphaFoldDB" id="A0A918CCL7"/>
<sequence length="100" mass="10857">MPAVTPLRLYATQAAASKAGLHLCSLAGGRTVSFLYSLLPAGEKKPIFLLSTTYKLSVAEQRWIMDHDAQATKLGRFSSGGFHPLQTKMIRTKPQPLAAE</sequence>